<keyword evidence="3" id="KW-1185">Reference proteome</keyword>
<feature type="compositionally biased region" description="Basic and acidic residues" evidence="1">
    <location>
        <begin position="180"/>
        <end position="190"/>
    </location>
</feature>
<reference evidence="3" key="1">
    <citation type="journal article" date="2017" name="Nat. Ecol. Evol.">
        <title>Genome expansion and lineage-specific genetic innovations in the forest pathogenic fungi Armillaria.</title>
        <authorList>
            <person name="Sipos G."/>
            <person name="Prasanna A.N."/>
            <person name="Walter M.C."/>
            <person name="O'Connor E."/>
            <person name="Balint B."/>
            <person name="Krizsan K."/>
            <person name="Kiss B."/>
            <person name="Hess J."/>
            <person name="Varga T."/>
            <person name="Slot J."/>
            <person name="Riley R."/>
            <person name="Boka B."/>
            <person name="Rigling D."/>
            <person name="Barry K."/>
            <person name="Lee J."/>
            <person name="Mihaltcheva S."/>
            <person name="LaButti K."/>
            <person name="Lipzen A."/>
            <person name="Waldron R."/>
            <person name="Moloney N.M."/>
            <person name="Sperisen C."/>
            <person name="Kredics L."/>
            <person name="Vagvoelgyi C."/>
            <person name="Patrignani A."/>
            <person name="Fitzpatrick D."/>
            <person name="Nagy I."/>
            <person name="Doyle S."/>
            <person name="Anderson J.B."/>
            <person name="Grigoriev I.V."/>
            <person name="Gueldener U."/>
            <person name="Muensterkoetter M."/>
            <person name="Nagy L.G."/>
        </authorList>
    </citation>
    <scope>NUCLEOTIDE SEQUENCE [LARGE SCALE GENOMIC DNA]</scope>
    <source>
        <strain evidence="3">C18/9</strain>
    </source>
</reference>
<dbReference type="EMBL" id="FUEG01000003">
    <property type="protein sequence ID" value="SJL01985.1"/>
    <property type="molecule type" value="Genomic_DNA"/>
</dbReference>
<dbReference type="OrthoDB" id="7608935at2759"/>
<dbReference type="Proteomes" id="UP000219338">
    <property type="component" value="Unassembled WGS sequence"/>
</dbReference>
<accession>A0A284QZX7</accession>
<feature type="compositionally biased region" description="Basic and acidic residues" evidence="1">
    <location>
        <begin position="45"/>
        <end position="64"/>
    </location>
</feature>
<evidence type="ECO:0000256" key="1">
    <source>
        <dbReference type="SAM" id="MobiDB-lite"/>
    </source>
</evidence>
<organism evidence="2 3">
    <name type="scientific">Armillaria ostoyae</name>
    <name type="common">Armillaria root rot fungus</name>
    <dbReference type="NCBI Taxonomy" id="47428"/>
    <lineage>
        <taxon>Eukaryota</taxon>
        <taxon>Fungi</taxon>
        <taxon>Dikarya</taxon>
        <taxon>Basidiomycota</taxon>
        <taxon>Agaricomycotina</taxon>
        <taxon>Agaricomycetes</taxon>
        <taxon>Agaricomycetidae</taxon>
        <taxon>Agaricales</taxon>
        <taxon>Marasmiineae</taxon>
        <taxon>Physalacriaceae</taxon>
        <taxon>Armillaria</taxon>
    </lineage>
</organism>
<feature type="region of interest" description="Disordered" evidence="1">
    <location>
        <begin position="180"/>
        <end position="219"/>
    </location>
</feature>
<evidence type="ECO:0000313" key="3">
    <source>
        <dbReference type="Proteomes" id="UP000219338"/>
    </source>
</evidence>
<gene>
    <name evidence="2" type="ORF">ARMOST_05309</name>
</gene>
<dbReference type="AlphaFoldDB" id="A0A284QZX7"/>
<sequence length="435" mass="48803">MADTVPKNDTREIIVIHSDASDIEPGQVTTKSDSPRKRKRKKKQTSREEEGSEARSSSGREARRERRKRLRLEEQASGSGSRDPNSERRRRSRSPPGHSPGPVDDSKLFFLDLEPVAVQNVAEKTAKTDEEGGPSKLLLPSHVQVLGSVPVEILPPSSPDSEDEDYIDYLDYDDRKGLVRYFDTPEEKPTKTKRTSASEYSTPVAKSPKRVSAKEEKDTLPKMNGVTIVESKVIGVINAPHAYGVPEDYSAFGWNNLQTGPFADVNVDVRPAIARRGARDWEKEMNIVDNVGKKGKRKAIEMLGKSAQRQLEDDGDDWFGNRGGGKESKAAASRTNGKPAKKLMFGQSIKSGLLDRIGDTAIDVEPPKRGRSDREESRRQREKRPRSDKPSSSRNKQSDSYDTFSNSRSSRRYEGSYRERDYDRRGPRYSGGYSR</sequence>
<feature type="compositionally biased region" description="Basic and acidic residues" evidence="1">
    <location>
        <begin position="1"/>
        <end position="14"/>
    </location>
</feature>
<feature type="region of interest" description="Disordered" evidence="1">
    <location>
        <begin position="307"/>
        <end position="435"/>
    </location>
</feature>
<feature type="region of interest" description="Disordered" evidence="1">
    <location>
        <begin position="1"/>
        <end position="108"/>
    </location>
</feature>
<dbReference type="STRING" id="47428.A0A284QZX7"/>
<name>A0A284QZX7_ARMOS</name>
<feature type="compositionally biased region" description="Basic and acidic residues" evidence="1">
    <location>
        <begin position="411"/>
        <end position="426"/>
    </location>
</feature>
<proteinExistence type="predicted"/>
<protein>
    <submittedName>
        <fullName evidence="2">Uncharacterized protein</fullName>
    </submittedName>
</protein>
<evidence type="ECO:0000313" key="2">
    <source>
        <dbReference type="EMBL" id="SJL01985.1"/>
    </source>
</evidence>
<feature type="compositionally biased region" description="Basic and acidic residues" evidence="1">
    <location>
        <begin position="365"/>
        <end position="399"/>
    </location>
</feature>